<accession>A0AAV6M6I7</accession>
<evidence type="ECO:0000313" key="2">
    <source>
        <dbReference type="Proteomes" id="UP000685013"/>
    </source>
</evidence>
<name>A0AAV6M6I7_9ROSI</name>
<keyword evidence="2" id="KW-1185">Reference proteome</keyword>
<feature type="non-terminal residue" evidence="1">
    <location>
        <position position="1"/>
    </location>
</feature>
<dbReference type="Proteomes" id="UP000685013">
    <property type="component" value="Chromosome 17"/>
</dbReference>
<comment type="caution">
    <text evidence="1">The sequence shown here is derived from an EMBL/GenBank/DDBJ whole genome shotgun (WGS) entry which is preliminary data.</text>
</comment>
<proteinExistence type="predicted"/>
<evidence type="ECO:0000313" key="1">
    <source>
        <dbReference type="EMBL" id="KAG6575546.1"/>
    </source>
</evidence>
<sequence length="69" mass="7862">MLPGLLENNESSYCLTFQSSVRIGVTELCLFDNILESRRGSGGIFIFVCRGRSSRFSLKIIDPRRVYEN</sequence>
<reference evidence="1 2" key="1">
    <citation type="journal article" date="2021" name="Hortic Res">
        <title>The domestication of Cucurbita argyrosperma as revealed by the genome of its wild relative.</title>
        <authorList>
            <person name="Barrera-Redondo J."/>
            <person name="Sanchez-de la Vega G."/>
            <person name="Aguirre-Liguori J.A."/>
            <person name="Castellanos-Morales G."/>
            <person name="Gutierrez-Guerrero Y.T."/>
            <person name="Aguirre-Dugua X."/>
            <person name="Aguirre-Planter E."/>
            <person name="Tenaillon M.I."/>
            <person name="Lira-Saade R."/>
            <person name="Eguiarte L.E."/>
        </authorList>
    </citation>
    <scope>NUCLEOTIDE SEQUENCE [LARGE SCALE GENOMIC DNA]</scope>
    <source>
        <strain evidence="1">JBR-2021</strain>
    </source>
</reference>
<organism evidence="1 2">
    <name type="scientific">Cucurbita argyrosperma subsp. sororia</name>
    <dbReference type="NCBI Taxonomy" id="37648"/>
    <lineage>
        <taxon>Eukaryota</taxon>
        <taxon>Viridiplantae</taxon>
        <taxon>Streptophyta</taxon>
        <taxon>Embryophyta</taxon>
        <taxon>Tracheophyta</taxon>
        <taxon>Spermatophyta</taxon>
        <taxon>Magnoliopsida</taxon>
        <taxon>eudicotyledons</taxon>
        <taxon>Gunneridae</taxon>
        <taxon>Pentapetalae</taxon>
        <taxon>rosids</taxon>
        <taxon>fabids</taxon>
        <taxon>Cucurbitales</taxon>
        <taxon>Cucurbitaceae</taxon>
        <taxon>Cucurbiteae</taxon>
        <taxon>Cucurbita</taxon>
    </lineage>
</organism>
<dbReference type="AlphaFoldDB" id="A0AAV6M6I7"/>
<gene>
    <name evidence="1" type="ORF">SDJN03_26185</name>
</gene>
<dbReference type="EMBL" id="JAGKQH010000017">
    <property type="protein sequence ID" value="KAG6575546.1"/>
    <property type="molecule type" value="Genomic_DNA"/>
</dbReference>
<protein>
    <submittedName>
        <fullName evidence="1">Uncharacterized protein</fullName>
    </submittedName>
</protein>